<feature type="non-terminal residue" evidence="2">
    <location>
        <position position="1"/>
    </location>
</feature>
<gene>
    <name evidence="2" type="ORF">PCOR1329_LOCUS14610</name>
</gene>
<protein>
    <submittedName>
        <fullName evidence="2">Uncharacterized protein</fullName>
    </submittedName>
</protein>
<reference evidence="2" key="1">
    <citation type="submission" date="2023-10" db="EMBL/GenBank/DDBJ databases">
        <authorList>
            <person name="Chen Y."/>
            <person name="Shah S."/>
            <person name="Dougan E. K."/>
            <person name="Thang M."/>
            <person name="Chan C."/>
        </authorList>
    </citation>
    <scope>NUCLEOTIDE SEQUENCE [LARGE SCALE GENOMIC DNA]</scope>
</reference>
<evidence type="ECO:0000313" key="3">
    <source>
        <dbReference type="Proteomes" id="UP001189429"/>
    </source>
</evidence>
<feature type="non-terminal residue" evidence="2">
    <location>
        <position position="76"/>
    </location>
</feature>
<feature type="region of interest" description="Disordered" evidence="1">
    <location>
        <begin position="1"/>
        <end position="76"/>
    </location>
</feature>
<dbReference type="EMBL" id="CAUYUJ010004374">
    <property type="protein sequence ID" value="CAK0809328.1"/>
    <property type="molecule type" value="Genomic_DNA"/>
</dbReference>
<evidence type="ECO:0000313" key="2">
    <source>
        <dbReference type="EMBL" id="CAK0809328.1"/>
    </source>
</evidence>
<accession>A0ABN9QZT6</accession>
<comment type="caution">
    <text evidence="2">The sequence shown here is derived from an EMBL/GenBank/DDBJ whole genome shotgun (WGS) entry which is preliminary data.</text>
</comment>
<name>A0ABN9QZT6_9DINO</name>
<dbReference type="Proteomes" id="UP001189429">
    <property type="component" value="Unassembled WGS sequence"/>
</dbReference>
<proteinExistence type="predicted"/>
<evidence type="ECO:0000256" key="1">
    <source>
        <dbReference type="SAM" id="MobiDB-lite"/>
    </source>
</evidence>
<feature type="compositionally biased region" description="Low complexity" evidence="1">
    <location>
        <begin position="1"/>
        <end position="15"/>
    </location>
</feature>
<sequence length="76" mass="7868">RPGRAALGAPARGPALPRPRLPLRGHAAGGRRQARRPGDAGQGRGGPGLEPRGAVPQRPRGKARPDTVLRAGHVPR</sequence>
<keyword evidence="3" id="KW-1185">Reference proteome</keyword>
<organism evidence="2 3">
    <name type="scientific">Prorocentrum cordatum</name>
    <dbReference type="NCBI Taxonomy" id="2364126"/>
    <lineage>
        <taxon>Eukaryota</taxon>
        <taxon>Sar</taxon>
        <taxon>Alveolata</taxon>
        <taxon>Dinophyceae</taxon>
        <taxon>Prorocentrales</taxon>
        <taxon>Prorocentraceae</taxon>
        <taxon>Prorocentrum</taxon>
    </lineage>
</organism>